<dbReference type="GO" id="GO:0008630">
    <property type="term" value="P:intrinsic apoptotic signaling pathway in response to DNA damage"/>
    <property type="evidence" value="ECO:0007669"/>
    <property type="project" value="TreeGrafter"/>
</dbReference>
<dbReference type="PROSITE" id="PS50062">
    <property type="entry name" value="BCL2_FAMILY"/>
    <property type="match status" value="1"/>
</dbReference>
<evidence type="ECO:0000256" key="1">
    <source>
        <dbReference type="ARBA" id="ARBA00004308"/>
    </source>
</evidence>
<proteinExistence type="evidence at transcript level"/>
<dbReference type="PANTHER" id="PTHR11256">
    <property type="entry name" value="BCL-2 RELATED"/>
    <property type="match status" value="1"/>
</dbReference>
<protein>
    <submittedName>
        <fullName evidence="8">Bcl-2-like 3</fullName>
    </submittedName>
</protein>
<dbReference type="GO" id="GO:0042981">
    <property type="term" value="P:regulation of apoptotic process"/>
    <property type="evidence" value="ECO:0007669"/>
    <property type="project" value="InterPro"/>
</dbReference>
<name>A7LM81_HYDVU</name>
<keyword evidence="4" id="KW-0053">Apoptosis</keyword>
<dbReference type="PANTHER" id="PTHR11256:SF47">
    <property type="entry name" value="BCL-2-LIKE PROTEIN 10"/>
    <property type="match status" value="1"/>
</dbReference>
<evidence type="ECO:0000256" key="5">
    <source>
        <dbReference type="ARBA" id="ARBA00022989"/>
    </source>
</evidence>
<keyword evidence="3" id="KW-0812">Transmembrane</keyword>
<evidence type="ECO:0000256" key="6">
    <source>
        <dbReference type="ARBA" id="ARBA00023136"/>
    </source>
</evidence>
<dbReference type="OrthoDB" id="8856583at2759"/>
<evidence type="ECO:0000259" key="7">
    <source>
        <dbReference type="SMART" id="SM00337"/>
    </source>
</evidence>
<evidence type="ECO:0000256" key="3">
    <source>
        <dbReference type="ARBA" id="ARBA00022692"/>
    </source>
</evidence>
<dbReference type="EMBL" id="EU035765">
    <property type="protein sequence ID" value="ABS84174.1"/>
    <property type="molecule type" value="mRNA"/>
</dbReference>
<keyword evidence="6" id="KW-0472">Membrane</keyword>
<dbReference type="GO" id="GO:0005741">
    <property type="term" value="C:mitochondrial outer membrane"/>
    <property type="evidence" value="ECO:0007669"/>
    <property type="project" value="TreeGrafter"/>
</dbReference>
<comment type="subcellular location">
    <subcellularLocation>
        <location evidence="1">Endomembrane system</location>
    </subcellularLocation>
</comment>
<dbReference type="InterPro" id="IPR026298">
    <property type="entry name" value="Bcl-2_fam"/>
</dbReference>
<evidence type="ECO:0000256" key="2">
    <source>
        <dbReference type="ARBA" id="ARBA00009458"/>
    </source>
</evidence>
<dbReference type="GO" id="GO:0097192">
    <property type="term" value="P:extrinsic apoptotic signaling pathway in absence of ligand"/>
    <property type="evidence" value="ECO:0007669"/>
    <property type="project" value="TreeGrafter"/>
</dbReference>
<feature type="domain" description="Bcl-2 Bcl-2 homology region 1-3" evidence="7">
    <location>
        <begin position="89"/>
        <end position="186"/>
    </location>
</feature>
<dbReference type="InterPro" id="IPR036834">
    <property type="entry name" value="Bcl-2-like_sf"/>
</dbReference>
<dbReference type="AlphaFoldDB" id="A7LM81"/>
<dbReference type="KEGG" id="hmg:100207959"/>
<dbReference type="SUPFAM" id="SSF56854">
    <property type="entry name" value="Bcl-2 inhibitors of programmed cell death"/>
    <property type="match status" value="1"/>
</dbReference>
<evidence type="ECO:0000313" key="8">
    <source>
        <dbReference type="EMBL" id="ABS84174.1"/>
    </source>
</evidence>
<evidence type="ECO:0000256" key="4">
    <source>
        <dbReference type="ARBA" id="ARBA00022703"/>
    </source>
</evidence>
<dbReference type="GeneID" id="100207959"/>
<dbReference type="InterPro" id="IPR002475">
    <property type="entry name" value="Bcl2-like"/>
</dbReference>
<sequence>MARYVNSSCETNNNTTDHNYNHYDTRDIVEQDYFRSIEDNTEKHRGFIRKLANDHIHYKLFGKGIINICDDDIKMNPFEKKLTTTAVTLRRVSSELEDMHIDFFKNVCHAINEENVGEVFNEVSQEVLADDNLNWGRVVSLITFGGKLAQWFWARQPNNELIEEIEDWLTESLSDKKDWIIEKGGWDNFNRTFTKPVQSTWWKTSLWVGLSASLVAALAMKFLRRLREITEEFIKHFVSWVRVVRGPDSTRLRARTLANYRTPLRLYLSRAITGAILASDSSNFLCTVNHRGVKANDVDISLNTIRRARASSEEVERWLKRYFQLFSDRNGGRKAREELKISFQK</sequence>
<accession>A7LM81</accession>
<dbReference type="GO" id="GO:0051400">
    <property type="term" value="F:BH domain binding"/>
    <property type="evidence" value="ECO:0007669"/>
    <property type="project" value="TreeGrafter"/>
</dbReference>
<reference evidence="8" key="1">
    <citation type="submission" date="2007-07" db="EMBL/GenBank/DDBJ databases">
        <title>Bcl-2 Family Proteins in Hydra vulgaris.</title>
        <authorList>
            <person name="Boettger A."/>
            <person name="Lasi M."/>
            <person name="David C.N."/>
        </authorList>
    </citation>
    <scope>NUCLEOTIDE SEQUENCE</scope>
</reference>
<organism evidence="8">
    <name type="scientific">Hydra vulgaris</name>
    <name type="common">Hydra</name>
    <name type="synonym">Hydra attenuata</name>
    <dbReference type="NCBI Taxonomy" id="6087"/>
    <lineage>
        <taxon>Eukaryota</taxon>
        <taxon>Metazoa</taxon>
        <taxon>Cnidaria</taxon>
        <taxon>Hydrozoa</taxon>
        <taxon>Hydroidolina</taxon>
        <taxon>Anthoathecata</taxon>
        <taxon>Aplanulata</taxon>
        <taxon>Hydridae</taxon>
        <taxon>Hydra</taxon>
    </lineage>
</organism>
<dbReference type="CDD" id="cd06845">
    <property type="entry name" value="Bcl-2_like"/>
    <property type="match status" value="1"/>
</dbReference>
<comment type="similarity">
    <text evidence="2">Belongs to the Bcl-2 family.</text>
</comment>
<dbReference type="Pfam" id="PF00452">
    <property type="entry name" value="Bcl-2"/>
    <property type="match status" value="1"/>
</dbReference>
<dbReference type="Gene3D" id="1.10.437.10">
    <property type="entry name" value="Blc2-like"/>
    <property type="match status" value="1"/>
</dbReference>
<dbReference type="SMART" id="SM00337">
    <property type="entry name" value="BCL"/>
    <property type="match status" value="1"/>
</dbReference>
<dbReference type="RefSeq" id="NP_001274299.1">
    <property type="nucleotide sequence ID" value="NM_001287370.1"/>
</dbReference>
<keyword evidence="5" id="KW-1133">Transmembrane helix</keyword>
<dbReference type="GO" id="GO:0012505">
    <property type="term" value="C:endomembrane system"/>
    <property type="evidence" value="ECO:0007669"/>
    <property type="project" value="UniProtKB-SubCell"/>
</dbReference>
<dbReference type="InterPro" id="IPR046371">
    <property type="entry name" value="Bcl-2_BH1-3"/>
</dbReference>
<dbReference type="GO" id="GO:0001836">
    <property type="term" value="P:release of cytochrome c from mitochondria"/>
    <property type="evidence" value="ECO:0007669"/>
    <property type="project" value="TreeGrafter"/>
</dbReference>